<dbReference type="GO" id="GO:0005789">
    <property type="term" value="C:endoplasmic reticulum membrane"/>
    <property type="evidence" value="ECO:0007669"/>
    <property type="project" value="EnsemblFungi"/>
</dbReference>
<dbReference type="eggNOG" id="KOG1639">
    <property type="taxonomic scope" value="Eukaryota"/>
</dbReference>
<evidence type="ECO:0000256" key="7">
    <source>
        <dbReference type="ARBA" id="ARBA00023098"/>
    </source>
</evidence>
<feature type="domain" description="3-oxo-5-alpha-steroid 4-dehydrogenase C-terminal" evidence="10">
    <location>
        <begin position="156"/>
        <end position="311"/>
    </location>
</feature>
<evidence type="ECO:0000256" key="8">
    <source>
        <dbReference type="ARBA" id="ARBA00023136"/>
    </source>
</evidence>
<accession>G8BNN0</accession>
<evidence type="ECO:0000313" key="11">
    <source>
        <dbReference type="EMBL" id="CCE61508.1"/>
    </source>
</evidence>
<dbReference type="InterPro" id="IPR001104">
    <property type="entry name" value="3-oxo-5_a-steroid_4-DH_C"/>
</dbReference>
<comment type="subcellular location">
    <subcellularLocation>
        <location evidence="1">Membrane</location>
        <topology evidence="1">Multi-pass membrane protein</topology>
    </subcellularLocation>
</comment>
<dbReference type="Proteomes" id="UP000005666">
    <property type="component" value="Chromosome 1"/>
</dbReference>
<gene>
    <name evidence="11" type="primary">TPHA0A04340</name>
    <name evidence="11" type="ordered locus">TPHA_0A04340</name>
</gene>
<keyword evidence="7" id="KW-0443">Lipid metabolism</keyword>
<feature type="transmembrane region" description="Helical" evidence="9">
    <location>
        <begin position="199"/>
        <end position="221"/>
    </location>
</feature>
<comment type="similarity">
    <text evidence="2">Belongs to the steroid 5-alpha reductase family.</text>
</comment>
<evidence type="ECO:0000256" key="5">
    <source>
        <dbReference type="ARBA" id="ARBA00022989"/>
    </source>
</evidence>
<dbReference type="GO" id="GO:0016627">
    <property type="term" value="F:oxidoreductase activity, acting on the CH-CH group of donors"/>
    <property type="evidence" value="ECO:0007669"/>
    <property type="project" value="InterPro"/>
</dbReference>
<feature type="transmembrane region" description="Helical" evidence="9">
    <location>
        <begin position="167"/>
        <end position="187"/>
    </location>
</feature>
<keyword evidence="3" id="KW-0444">Lipid biosynthesis</keyword>
<evidence type="ECO:0000256" key="6">
    <source>
        <dbReference type="ARBA" id="ARBA00023002"/>
    </source>
</evidence>
<dbReference type="EMBL" id="HE612856">
    <property type="protein sequence ID" value="CCE61508.1"/>
    <property type="molecule type" value="Genomic_DNA"/>
</dbReference>
<reference evidence="11 12" key="1">
    <citation type="journal article" date="2011" name="Proc. Natl. Acad. Sci. U.S.A.">
        <title>Evolutionary erosion of yeast sex chromosomes by mating-type switching accidents.</title>
        <authorList>
            <person name="Gordon J.L."/>
            <person name="Armisen D."/>
            <person name="Proux-Wera E."/>
            <person name="Oheigeartaigh S.S."/>
            <person name="Byrne K.P."/>
            <person name="Wolfe K.H."/>
        </authorList>
    </citation>
    <scope>NUCLEOTIDE SEQUENCE [LARGE SCALE GENOMIC DNA]</scope>
    <source>
        <strain evidence="12">ATCC 24235 / CBS 4417 / NBRC 1672 / NRRL Y-8282 / UCD 70-5</strain>
    </source>
</reference>
<evidence type="ECO:0000256" key="4">
    <source>
        <dbReference type="ARBA" id="ARBA00022692"/>
    </source>
</evidence>
<dbReference type="GeneID" id="11532284"/>
<feature type="transmembrane region" description="Helical" evidence="9">
    <location>
        <begin position="273"/>
        <end position="292"/>
    </location>
</feature>
<keyword evidence="12" id="KW-1185">Reference proteome</keyword>
<dbReference type="PANTHER" id="PTHR10556">
    <property type="entry name" value="3-OXO-5-ALPHA-STEROID 4-DEHYDROGENASE"/>
    <property type="match status" value="1"/>
</dbReference>
<dbReference type="Pfam" id="PF02544">
    <property type="entry name" value="Steroid_dh"/>
    <property type="match status" value="1"/>
</dbReference>
<dbReference type="InterPro" id="IPR039357">
    <property type="entry name" value="SRD5A/TECR"/>
</dbReference>
<organism evidence="11 12">
    <name type="scientific">Tetrapisispora phaffii (strain ATCC 24235 / CBS 4417 / NBRC 1672 / NRRL Y-8282 / UCD 70-5)</name>
    <name type="common">Yeast</name>
    <name type="synonym">Fabospora phaffii</name>
    <dbReference type="NCBI Taxonomy" id="1071381"/>
    <lineage>
        <taxon>Eukaryota</taxon>
        <taxon>Fungi</taxon>
        <taxon>Dikarya</taxon>
        <taxon>Ascomycota</taxon>
        <taxon>Saccharomycotina</taxon>
        <taxon>Saccharomycetes</taxon>
        <taxon>Saccharomycetales</taxon>
        <taxon>Saccharomycetaceae</taxon>
        <taxon>Tetrapisispora</taxon>
    </lineage>
</organism>
<dbReference type="STRING" id="1071381.G8BNN0"/>
<evidence type="ECO:0000259" key="10">
    <source>
        <dbReference type="Pfam" id="PF02544"/>
    </source>
</evidence>
<dbReference type="PANTHER" id="PTHR10556:SF28">
    <property type="entry name" value="VERY-LONG-CHAIN ENOYL-COA REDUCTASE"/>
    <property type="match status" value="1"/>
</dbReference>
<feature type="transmembrane region" description="Helical" evidence="9">
    <location>
        <begin position="83"/>
        <end position="107"/>
    </location>
</feature>
<keyword evidence="4 9" id="KW-0812">Transmembrane</keyword>
<protein>
    <recommendedName>
        <fullName evidence="10">3-oxo-5-alpha-steroid 4-dehydrogenase C-terminal domain-containing protein</fullName>
    </recommendedName>
</protein>
<dbReference type="AlphaFoldDB" id="G8BNN0"/>
<proteinExistence type="inferred from homology"/>
<dbReference type="GO" id="GO:0042761">
    <property type="term" value="P:very long-chain fatty acid biosynthetic process"/>
    <property type="evidence" value="ECO:0007669"/>
    <property type="project" value="TreeGrafter"/>
</dbReference>
<evidence type="ECO:0000256" key="9">
    <source>
        <dbReference type="SAM" id="Phobius"/>
    </source>
</evidence>
<keyword evidence="8 9" id="KW-0472">Membrane</keyword>
<evidence type="ECO:0000256" key="2">
    <source>
        <dbReference type="ARBA" id="ARBA00007742"/>
    </source>
</evidence>
<sequence length="311" mass="36013">MVSVIKSRSKSLKDTEVEISNDVTLSKLLQIVSEKNKNINSNRLRLTYSEGTKQVPIVSDDILRTTINNADTELFVKDLGPQISWRLVFVLEYVGPILIHSLLYGLAANESIRGKISNANKEYDPSLNKVLYSMVMLHYLKREFESLFVHSFSQSTMPFFNLFKNTFHYWVLNGAIALSYFGYGYILDDMTIDSIYSRIGLSNLSLIVALFCLFEGWNLYIHIKLRTWGDAQKKLGNATKRVPINEGVFNVFVAPNYTFEVWAWIWFTVASKLNLFSMIFLIVSATQMYFWAQKKNKKYGTRRQFLIPYIF</sequence>
<evidence type="ECO:0000256" key="1">
    <source>
        <dbReference type="ARBA" id="ARBA00004141"/>
    </source>
</evidence>
<name>G8BNN0_TETPH</name>
<dbReference type="OMA" id="FSQSTMP"/>
<keyword evidence="6" id="KW-0560">Oxidoreductase</keyword>
<dbReference type="OrthoDB" id="540503at2759"/>
<keyword evidence="5 9" id="KW-1133">Transmembrane helix</keyword>
<evidence type="ECO:0000256" key="3">
    <source>
        <dbReference type="ARBA" id="ARBA00022516"/>
    </source>
</evidence>
<dbReference type="KEGG" id="tpf:TPHA_0A04340"/>
<dbReference type="PROSITE" id="PS50244">
    <property type="entry name" value="S5A_REDUCTASE"/>
    <property type="match status" value="1"/>
</dbReference>
<dbReference type="HOGENOM" id="CLU_059260_0_0_1"/>
<evidence type="ECO:0000313" key="12">
    <source>
        <dbReference type="Proteomes" id="UP000005666"/>
    </source>
</evidence>
<dbReference type="RefSeq" id="XP_003683942.1">
    <property type="nucleotide sequence ID" value="XM_003683894.1"/>
</dbReference>